<dbReference type="Gene3D" id="3.20.20.70">
    <property type="entry name" value="Aldolase class I"/>
    <property type="match status" value="1"/>
</dbReference>
<keyword evidence="18" id="KW-1185">Reference proteome</keyword>
<dbReference type="PIRSF" id="PIRSF001415">
    <property type="entry name" value="Porphbilin_synth"/>
    <property type="match status" value="1"/>
</dbReference>
<dbReference type="Pfam" id="PF00490">
    <property type="entry name" value="ALAD"/>
    <property type="match status" value="1"/>
</dbReference>
<dbReference type="AlphaFoldDB" id="A0A852ZVT7"/>
<dbReference type="FunFam" id="3.20.20.70:FF:000019">
    <property type="entry name" value="Delta-aminolevulinic acid dehydratase"/>
    <property type="match status" value="1"/>
</dbReference>
<dbReference type="InterPro" id="IPR001731">
    <property type="entry name" value="ALAD"/>
</dbReference>
<feature type="active site" description="Schiff-base intermediate with substrate" evidence="11">
    <location>
        <position position="270"/>
    </location>
</feature>
<evidence type="ECO:0000256" key="15">
    <source>
        <dbReference type="RuleBase" id="RU004161"/>
    </source>
</evidence>
<dbReference type="SMART" id="SM01004">
    <property type="entry name" value="ALAD"/>
    <property type="match status" value="1"/>
</dbReference>
<evidence type="ECO:0000256" key="8">
    <source>
        <dbReference type="ARBA" id="ARBA00023244"/>
    </source>
</evidence>
<evidence type="ECO:0000313" key="17">
    <source>
        <dbReference type="EMBL" id="NYI05767.1"/>
    </source>
</evidence>
<dbReference type="PRINTS" id="PR00144">
    <property type="entry name" value="DALDHYDRTASE"/>
</dbReference>
<gene>
    <name evidence="17" type="ORF">FHU37_002710</name>
</gene>
<feature type="binding site" evidence="12">
    <location>
        <position position="228"/>
    </location>
    <ligand>
        <name>5-aminolevulinate</name>
        <dbReference type="ChEBI" id="CHEBI:356416"/>
        <label>1</label>
    </ligand>
</feature>
<keyword evidence="7 14" id="KW-0456">Lyase</keyword>
<accession>A0A852ZVT7</accession>
<dbReference type="EC" id="4.2.1.24" evidence="4 14"/>
<feature type="compositionally biased region" description="Low complexity" evidence="16">
    <location>
        <begin position="18"/>
        <end position="27"/>
    </location>
</feature>
<dbReference type="EMBL" id="JACBZD010000001">
    <property type="protein sequence ID" value="NYI05767.1"/>
    <property type="molecule type" value="Genomic_DNA"/>
</dbReference>
<proteinExistence type="inferred from homology"/>
<evidence type="ECO:0000256" key="10">
    <source>
        <dbReference type="ARBA" id="ARBA00047651"/>
    </source>
</evidence>
<keyword evidence="13" id="KW-0460">Magnesium</keyword>
<evidence type="ECO:0000256" key="1">
    <source>
        <dbReference type="ARBA" id="ARBA00004694"/>
    </source>
</evidence>
<dbReference type="InterPro" id="IPR013785">
    <property type="entry name" value="Aldolase_TIM"/>
</dbReference>
<dbReference type="GO" id="GO:0005829">
    <property type="term" value="C:cytosol"/>
    <property type="evidence" value="ECO:0007669"/>
    <property type="project" value="TreeGrafter"/>
</dbReference>
<dbReference type="GO" id="GO:0004655">
    <property type="term" value="F:porphobilinogen synthase activity"/>
    <property type="evidence" value="ECO:0007669"/>
    <property type="project" value="UniProtKB-EC"/>
</dbReference>
<comment type="similarity">
    <text evidence="2 15">Belongs to the ALAD family.</text>
</comment>
<dbReference type="UniPathway" id="UPA00251">
    <property type="reaction ID" value="UER00318"/>
</dbReference>
<evidence type="ECO:0000313" key="18">
    <source>
        <dbReference type="Proteomes" id="UP000567795"/>
    </source>
</evidence>
<dbReference type="PROSITE" id="PS00169">
    <property type="entry name" value="D_ALA_DEHYDRATASE"/>
    <property type="match status" value="1"/>
</dbReference>
<feature type="binding site" evidence="12">
    <location>
        <position position="296"/>
    </location>
    <ligand>
        <name>5-aminolevulinate</name>
        <dbReference type="ChEBI" id="CHEBI:356416"/>
        <label>2</label>
    </ligand>
</feature>
<feature type="region of interest" description="Disordered" evidence="16">
    <location>
        <begin position="1"/>
        <end position="31"/>
    </location>
</feature>
<comment type="subunit">
    <text evidence="3 14">Homooctamer.</text>
</comment>
<organism evidence="17 18">
    <name type="scientific">Allostreptomyces psammosilenae</name>
    <dbReference type="NCBI Taxonomy" id="1892865"/>
    <lineage>
        <taxon>Bacteria</taxon>
        <taxon>Bacillati</taxon>
        <taxon>Actinomycetota</taxon>
        <taxon>Actinomycetes</taxon>
        <taxon>Kitasatosporales</taxon>
        <taxon>Streptomycetaceae</taxon>
        <taxon>Allostreptomyces</taxon>
    </lineage>
</organism>
<evidence type="ECO:0000256" key="2">
    <source>
        <dbReference type="ARBA" id="ARBA00008055"/>
    </source>
</evidence>
<keyword evidence="6" id="KW-0350">Heme biosynthesis</keyword>
<dbReference type="GO" id="GO:0006782">
    <property type="term" value="P:protoporphyrinogen IX biosynthetic process"/>
    <property type="evidence" value="ECO:0007669"/>
    <property type="project" value="UniProtKB-UniPathway"/>
</dbReference>
<reference evidence="17 18" key="1">
    <citation type="submission" date="2020-07" db="EMBL/GenBank/DDBJ databases">
        <title>Sequencing the genomes of 1000 actinobacteria strains.</title>
        <authorList>
            <person name="Klenk H.-P."/>
        </authorList>
    </citation>
    <scope>NUCLEOTIDE SEQUENCE [LARGE SCALE GENOMIC DNA]</scope>
    <source>
        <strain evidence="17 18">DSM 42178</strain>
    </source>
</reference>
<protein>
    <recommendedName>
        <fullName evidence="5 14">Delta-aminolevulinic acid dehydratase</fullName>
        <ecNumber evidence="4 14">4.2.1.24</ecNumber>
    </recommendedName>
</protein>
<evidence type="ECO:0000256" key="9">
    <source>
        <dbReference type="ARBA" id="ARBA00025628"/>
    </source>
</evidence>
<comment type="function">
    <text evidence="9">Catalyzes an early step in the biosynthesis of tetrapyrroles. Binds two molecules of 5-aminolevulinate per subunit, each at a distinct site, and catalyzes their condensation to form porphobilinogen.</text>
</comment>
<evidence type="ECO:0000256" key="11">
    <source>
        <dbReference type="PIRSR" id="PIRSR001415-1"/>
    </source>
</evidence>
<dbReference type="PANTHER" id="PTHR11458:SF0">
    <property type="entry name" value="DELTA-AMINOLEVULINIC ACID DEHYDRATASE"/>
    <property type="match status" value="1"/>
</dbReference>
<evidence type="ECO:0000256" key="14">
    <source>
        <dbReference type="RuleBase" id="RU000515"/>
    </source>
</evidence>
<feature type="binding site" evidence="13">
    <location>
        <position position="255"/>
    </location>
    <ligand>
        <name>Mg(2+)</name>
        <dbReference type="ChEBI" id="CHEBI:18420"/>
    </ligand>
</feature>
<feature type="compositionally biased region" description="Gly residues" evidence="16">
    <location>
        <begin position="7"/>
        <end position="17"/>
    </location>
</feature>
<evidence type="ECO:0000256" key="6">
    <source>
        <dbReference type="ARBA" id="ARBA00023133"/>
    </source>
</evidence>
<sequence>MSDGFPEGVGGPAGAGPAGTTPGFPTVRPRRLRGSAAMRRLVAETRLHPADLILPVFTMEGLTEPVPVRSMPGVVQHSRDSLRKAAVEAAEAGVGGIMLFGLPRQKDAVGSGAWDPDGVLQQAIRDVVAEVGDALVVAADTCLDEFTDHGHCGVLDEHGRVDNDATLELYGRMALAQAEAGVHLVAPSGMMDGQVGHLRRTLDAAGFADTGILAYTAKYASAFFGPFREAVNSSLTGDRRTYQQDPANARESMRELALDVAEGADMVIVKPAMSYLDIVRQVADAVDVPVVAYQVSGEYAMVEAAAANGWVERERIIDETLVSIRRAGARSILTYWAVEVAQRLR</sequence>
<keyword evidence="8 14" id="KW-0627">Porphyrin biosynthesis</keyword>
<evidence type="ECO:0000256" key="3">
    <source>
        <dbReference type="ARBA" id="ARBA00011823"/>
    </source>
</evidence>
<dbReference type="Proteomes" id="UP000567795">
    <property type="component" value="Unassembled WGS sequence"/>
</dbReference>
<dbReference type="GO" id="GO:0008270">
    <property type="term" value="F:zinc ion binding"/>
    <property type="evidence" value="ECO:0007669"/>
    <property type="project" value="TreeGrafter"/>
</dbReference>
<evidence type="ECO:0000256" key="7">
    <source>
        <dbReference type="ARBA" id="ARBA00023239"/>
    </source>
</evidence>
<evidence type="ECO:0000256" key="4">
    <source>
        <dbReference type="ARBA" id="ARBA00012053"/>
    </source>
</evidence>
<evidence type="ECO:0000256" key="12">
    <source>
        <dbReference type="PIRSR" id="PIRSR001415-2"/>
    </source>
</evidence>
<evidence type="ECO:0000256" key="13">
    <source>
        <dbReference type="PIRSR" id="PIRSR001415-5"/>
    </source>
</evidence>
<feature type="binding site" evidence="12">
    <location>
        <position position="335"/>
    </location>
    <ligand>
        <name>5-aminolevulinate</name>
        <dbReference type="ChEBI" id="CHEBI:356416"/>
        <label>2</label>
    </ligand>
</feature>
<comment type="catalytic activity">
    <reaction evidence="10 14">
        <text>2 5-aminolevulinate = porphobilinogen + 2 H2O + H(+)</text>
        <dbReference type="Rhea" id="RHEA:24064"/>
        <dbReference type="ChEBI" id="CHEBI:15377"/>
        <dbReference type="ChEBI" id="CHEBI:15378"/>
        <dbReference type="ChEBI" id="CHEBI:58126"/>
        <dbReference type="ChEBI" id="CHEBI:356416"/>
        <dbReference type="EC" id="4.2.1.24"/>
    </reaction>
</comment>
<feature type="active site" description="Schiff-base intermediate with substrate" evidence="11">
    <location>
        <position position="218"/>
    </location>
</feature>
<feature type="binding site" evidence="12">
    <location>
        <position position="239"/>
    </location>
    <ligand>
        <name>5-aminolevulinate</name>
        <dbReference type="ChEBI" id="CHEBI:356416"/>
        <label>1</label>
    </ligand>
</feature>
<dbReference type="SUPFAM" id="SSF51569">
    <property type="entry name" value="Aldolase"/>
    <property type="match status" value="1"/>
</dbReference>
<evidence type="ECO:0000256" key="5">
    <source>
        <dbReference type="ARBA" id="ARBA00020771"/>
    </source>
</evidence>
<keyword evidence="13" id="KW-0479">Metal-binding</keyword>
<evidence type="ECO:0000256" key="16">
    <source>
        <dbReference type="SAM" id="MobiDB-lite"/>
    </source>
</evidence>
<dbReference type="NCBIfam" id="NF006762">
    <property type="entry name" value="PRK09283.1"/>
    <property type="match status" value="1"/>
</dbReference>
<dbReference type="CDD" id="cd00384">
    <property type="entry name" value="ALAD_PBGS"/>
    <property type="match status" value="1"/>
</dbReference>
<dbReference type="PANTHER" id="PTHR11458">
    <property type="entry name" value="DELTA-AMINOLEVULINIC ACID DEHYDRATASE"/>
    <property type="match status" value="1"/>
</dbReference>
<dbReference type="InterPro" id="IPR030656">
    <property type="entry name" value="ALAD_AS"/>
</dbReference>
<dbReference type="RefSeq" id="WP_179814451.1">
    <property type="nucleotide sequence ID" value="NZ_JACBZD010000001.1"/>
</dbReference>
<name>A0A852ZVT7_9ACTN</name>
<comment type="pathway">
    <text evidence="1">Porphyrin-containing compound metabolism; protoporphyrin-IX biosynthesis; coproporphyrinogen-III from 5-aminolevulinate: step 1/4.</text>
</comment>
<comment type="caution">
    <text evidence="17">The sequence shown here is derived from an EMBL/GenBank/DDBJ whole genome shotgun (WGS) entry which is preliminary data.</text>
</comment>